<dbReference type="AlphaFoldDB" id="A0AA87TFJ5"/>
<feature type="transmembrane region" description="Helical" evidence="1">
    <location>
        <begin position="202"/>
        <end position="218"/>
    </location>
</feature>
<dbReference type="InterPro" id="IPR049458">
    <property type="entry name" value="EpsG-like"/>
</dbReference>
<name>A0AA87TFJ5_TREMD</name>
<evidence type="ECO:0008006" key="4">
    <source>
        <dbReference type="Google" id="ProtNLM"/>
    </source>
</evidence>
<feature type="transmembrane region" description="Helical" evidence="1">
    <location>
        <begin position="312"/>
        <end position="330"/>
    </location>
</feature>
<evidence type="ECO:0000313" key="2">
    <source>
        <dbReference type="EMBL" id="EPF29572.1"/>
    </source>
</evidence>
<proteinExistence type="predicted"/>
<dbReference type="RefSeq" id="WP_016522271.1">
    <property type="nucleotide sequence ID" value="NZ_KE332517.1"/>
</dbReference>
<feature type="transmembrane region" description="Helical" evidence="1">
    <location>
        <begin position="288"/>
        <end position="306"/>
    </location>
</feature>
<dbReference type="Pfam" id="PF14897">
    <property type="entry name" value="EpsG"/>
    <property type="match status" value="1"/>
</dbReference>
<feature type="transmembrane region" description="Helical" evidence="1">
    <location>
        <begin position="94"/>
        <end position="114"/>
    </location>
</feature>
<evidence type="ECO:0000313" key="3">
    <source>
        <dbReference type="Proteomes" id="UP000014634"/>
    </source>
</evidence>
<feature type="transmembrane region" description="Helical" evidence="1">
    <location>
        <begin position="126"/>
        <end position="143"/>
    </location>
</feature>
<dbReference type="EMBL" id="ATFE01000003">
    <property type="protein sequence ID" value="EPF29572.1"/>
    <property type="molecule type" value="Genomic_DNA"/>
</dbReference>
<protein>
    <recommendedName>
        <fullName evidence="4">EpsG family protein</fullName>
    </recommendedName>
</protein>
<dbReference type="Proteomes" id="UP000014634">
    <property type="component" value="Unassembled WGS sequence"/>
</dbReference>
<feature type="transmembrane region" description="Helical" evidence="1">
    <location>
        <begin position="225"/>
        <end position="246"/>
    </location>
</feature>
<evidence type="ECO:0000256" key="1">
    <source>
        <dbReference type="SAM" id="Phobius"/>
    </source>
</evidence>
<feature type="transmembrane region" description="Helical" evidence="1">
    <location>
        <begin position="258"/>
        <end position="276"/>
    </location>
</feature>
<gene>
    <name evidence="2" type="ORF">HMPREF9195_00273</name>
</gene>
<feature type="transmembrane region" description="Helical" evidence="1">
    <location>
        <begin position="174"/>
        <end position="196"/>
    </location>
</feature>
<keyword evidence="1" id="KW-0812">Transmembrane</keyword>
<sequence length="393" mass="46040">MIFPYFIPPALAFVAAVVEKGMKLNVKRNIYRLVLLSAIVIYCCVYLNGSDWPNYEMFFEKVTWHNWLEESKDVGFELGFSLCLLSLKVIGCNFMMTLIIMKVFSLIIISHCFYKFSLSKYAYGDARNVFLLLFIFYTTNGMYLYVETIIRFSIALAIVFKSFEYLITRKFAPFLLLVLLASLFHRTSLVVVPLYFVRDIKLSSFWLFVLVVVVYAFFTPQMLLIVFRFINGYGNNIFIAKLVAYLELTIRLQQTNPLAIGNIVHFLFFILILVFRKDIEGKSKCGQHLFAASVVFFIVYFVTLYMGPISRIRLFYNFFFIIVLTELFSLTYINRGIIFIMAAVFFVWGMYLSIENNFCFKYYTNYITAAIEGKADLTLYEKFSIYRSWSVEQ</sequence>
<reference evidence="2 3" key="1">
    <citation type="submission" date="2013-04" db="EMBL/GenBank/DDBJ databases">
        <title>The Genome Sequence of Treponema medium ATCC 700293.</title>
        <authorList>
            <consortium name="The Broad Institute Genomics Platform"/>
            <person name="Earl A."/>
            <person name="Ward D."/>
            <person name="Feldgarden M."/>
            <person name="Gevers D."/>
            <person name="Leonetti C."/>
            <person name="Blanton J.M."/>
            <person name="Dewhirst F.E."/>
            <person name="Izard J."/>
            <person name="Walker B."/>
            <person name="Young S."/>
            <person name="Zeng Q."/>
            <person name="Gargeya S."/>
            <person name="Fitzgerald M."/>
            <person name="Haas B."/>
            <person name="Abouelleil A."/>
            <person name="Allen A.W."/>
            <person name="Alvarado L."/>
            <person name="Arachchi H.M."/>
            <person name="Berlin A.M."/>
            <person name="Chapman S.B."/>
            <person name="Gainer-Dewar J."/>
            <person name="Goldberg J."/>
            <person name="Griggs A."/>
            <person name="Gujja S."/>
            <person name="Hansen M."/>
            <person name="Howarth C."/>
            <person name="Imamovic A."/>
            <person name="Ireland A."/>
            <person name="Larimer J."/>
            <person name="McCowan C."/>
            <person name="Murphy C."/>
            <person name="Pearson M."/>
            <person name="Poon T.W."/>
            <person name="Priest M."/>
            <person name="Roberts A."/>
            <person name="Saif S."/>
            <person name="Shea T."/>
            <person name="Sisk P."/>
            <person name="Sykes S."/>
            <person name="Wortman J."/>
            <person name="Nusbaum C."/>
            <person name="Birren B."/>
        </authorList>
    </citation>
    <scope>NUCLEOTIDE SEQUENCE [LARGE SCALE GENOMIC DNA]</scope>
    <source>
        <strain evidence="2 3">ATCC 700293</strain>
    </source>
</reference>
<feature type="transmembrane region" description="Helical" evidence="1">
    <location>
        <begin position="337"/>
        <end position="354"/>
    </location>
</feature>
<feature type="transmembrane region" description="Helical" evidence="1">
    <location>
        <begin position="30"/>
        <end position="49"/>
    </location>
</feature>
<comment type="caution">
    <text evidence="2">The sequence shown here is derived from an EMBL/GenBank/DDBJ whole genome shotgun (WGS) entry which is preliminary data.</text>
</comment>
<organism evidence="2 3">
    <name type="scientific">Treponema medium ATCC 700293</name>
    <dbReference type="NCBI Taxonomy" id="1125700"/>
    <lineage>
        <taxon>Bacteria</taxon>
        <taxon>Pseudomonadati</taxon>
        <taxon>Spirochaetota</taxon>
        <taxon>Spirochaetia</taxon>
        <taxon>Spirochaetales</taxon>
        <taxon>Treponemataceae</taxon>
        <taxon>Treponema</taxon>
    </lineage>
</organism>
<keyword evidence="1" id="KW-1133">Transmembrane helix</keyword>
<keyword evidence="1" id="KW-0472">Membrane</keyword>
<accession>A0AA87TFJ5</accession>